<dbReference type="PANTHER" id="PTHR21310:SF15">
    <property type="entry name" value="AMINOGLYCOSIDE PHOSPHOTRANSFERASE DOMAIN-CONTAINING PROTEIN"/>
    <property type="match status" value="1"/>
</dbReference>
<protein>
    <submittedName>
        <fullName evidence="2">Phosphotransferase</fullName>
    </submittedName>
</protein>
<dbReference type="Gene3D" id="3.30.200.20">
    <property type="entry name" value="Phosphorylase Kinase, domain 1"/>
    <property type="match status" value="1"/>
</dbReference>
<dbReference type="Gene3D" id="1.20.1270.240">
    <property type="match status" value="1"/>
</dbReference>
<dbReference type="GO" id="GO:0016740">
    <property type="term" value="F:transferase activity"/>
    <property type="evidence" value="ECO:0007669"/>
    <property type="project" value="UniProtKB-KW"/>
</dbReference>
<keyword evidence="3" id="KW-1185">Reference proteome</keyword>
<name>A0A7X3LFH5_9BACL</name>
<dbReference type="Gene3D" id="1.10.510.10">
    <property type="entry name" value="Transferase(Phosphotransferase) domain 1"/>
    <property type="match status" value="1"/>
</dbReference>
<sequence length="336" mass="38910">MSNANGSISSLFAPVTDEEIRMIAQDTFGTDCEVRHISLLKGGQFNTTYLFETEAPEGKWVLRLAPQELEHLYSFEKQMMAVEPYIYGRLQEEGIPSSRVIRYDESGRLTQRPYLLIEFIDSMQLNDPAISPEEYSRLKEELGRYTRQMHAITSERFGWPQPDGTIRGHETWSGMLIELGVEVAERCREHHVFEDHVLDEFEAVFSRNRALFDEIAVPSLVHNDLWDPNVLVRRDEHGELHLAALIDADRAVFADREYEFIVYENHPSFMKGYGTELSMDLSPRARRTAYQMMLSFLCAFVYEIQIAMPENAISCKQDALKQLMAFQEIWHENAPD</sequence>
<organism evidence="2 3">
    <name type="scientific">Paenibacillus dendrobii</name>
    <dbReference type="NCBI Taxonomy" id="2691084"/>
    <lineage>
        <taxon>Bacteria</taxon>
        <taxon>Bacillati</taxon>
        <taxon>Bacillota</taxon>
        <taxon>Bacilli</taxon>
        <taxon>Bacillales</taxon>
        <taxon>Paenibacillaceae</taxon>
        <taxon>Paenibacillus</taxon>
    </lineage>
</organism>
<dbReference type="AlphaFoldDB" id="A0A7X3LFH5"/>
<comment type="caution">
    <text evidence="2">The sequence shown here is derived from an EMBL/GenBank/DDBJ whole genome shotgun (WGS) entry which is preliminary data.</text>
</comment>
<dbReference type="InterPro" id="IPR051678">
    <property type="entry name" value="AGP_Transferase"/>
</dbReference>
<dbReference type="InterPro" id="IPR002575">
    <property type="entry name" value="Aminoglycoside_PTrfase"/>
</dbReference>
<gene>
    <name evidence="2" type="ORF">GRF59_08405</name>
</gene>
<dbReference type="EMBL" id="WUBI01000001">
    <property type="protein sequence ID" value="MWV43656.1"/>
    <property type="molecule type" value="Genomic_DNA"/>
</dbReference>
<dbReference type="RefSeq" id="WP_160497137.1">
    <property type="nucleotide sequence ID" value="NZ_WUBI01000001.1"/>
</dbReference>
<dbReference type="Pfam" id="PF01636">
    <property type="entry name" value="APH"/>
    <property type="match status" value="1"/>
</dbReference>
<evidence type="ECO:0000259" key="1">
    <source>
        <dbReference type="Pfam" id="PF01636"/>
    </source>
</evidence>
<dbReference type="SUPFAM" id="SSF56112">
    <property type="entry name" value="Protein kinase-like (PK-like)"/>
    <property type="match status" value="1"/>
</dbReference>
<proteinExistence type="predicted"/>
<keyword evidence="2" id="KW-0808">Transferase</keyword>
<dbReference type="Proteomes" id="UP000460318">
    <property type="component" value="Unassembled WGS sequence"/>
</dbReference>
<feature type="domain" description="Aminoglycoside phosphotransferase" evidence="1">
    <location>
        <begin position="37"/>
        <end position="262"/>
    </location>
</feature>
<dbReference type="PANTHER" id="PTHR21310">
    <property type="entry name" value="AMINOGLYCOSIDE PHOSPHOTRANSFERASE-RELATED-RELATED"/>
    <property type="match status" value="1"/>
</dbReference>
<dbReference type="InterPro" id="IPR011009">
    <property type="entry name" value="Kinase-like_dom_sf"/>
</dbReference>
<evidence type="ECO:0000313" key="3">
    <source>
        <dbReference type="Proteomes" id="UP000460318"/>
    </source>
</evidence>
<accession>A0A7X3LFH5</accession>
<reference evidence="2 3" key="1">
    <citation type="submission" date="2019-12" db="EMBL/GenBank/DDBJ databases">
        <title>Paenibacillus sp. nov., an endophytic bacterium isolated from the stem of Dendrobium.</title>
        <authorList>
            <person name="Zhao R."/>
        </authorList>
    </citation>
    <scope>NUCLEOTIDE SEQUENCE [LARGE SCALE GENOMIC DNA]</scope>
    <source>
        <strain evidence="2 3">HJL G12</strain>
    </source>
</reference>
<evidence type="ECO:0000313" key="2">
    <source>
        <dbReference type="EMBL" id="MWV43656.1"/>
    </source>
</evidence>